<dbReference type="PANTHER" id="PTHR33755:SF6">
    <property type="entry name" value="PLASMID STABILIZATION SYSTEM PROTEIN"/>
    <property type="match status" value="1"/>
</dbReference>
<name>Q7NFL9_GLOVI</name>
<dbReference type="InParanoid" id="Q7NFL9"/>
<keyword evidence="2" id="KW-1277">Toxin-antitoxin system</keyword>
<dbReference type="PhylomeDB" id="Q7NFL9"/>
<evidence type="ECO:0000313" key="4">
    <source>
        <dbReference type="Proteomes" id="UP000000557"/>
    </source>
</evidence>
<organism evidence="3 4">
    <name type="scientific">Gloeobacter violaceus (strain ATCC 29082 / PCC 7421)</name>
    <dbReference type="NCBI Taxonomy" id="251221"/>
    <lineage>
        <taxon>Bacteria</taxon>
        <taxon>Bacillati</taxon>
        <taxon>Cyanobacteriota</taxon>
        <taxon>Cyanophyceae</taxon>
        <taxon>Gloeobacterales</taxon>
        <taxon>Gloeobacteraceae</taxon>
        <taxon>Gloeobacter</taxon>
    </lineage>
</organism>
<gene>
    <name evidence="3" type="ordered locus">gsr3505</name>
</gene>
<dbReference type="EMBL" id="BA000045">
    <property type="protein sequence ID" value="BAC91446.1"/>
    <property type="molecule type" value="Genomic_DNA"/>
</dbReference>
<dbReference type="Gene3D" id="3.30.2310.20">
    <property type="entry name" value="RelE-like"/>
    <property type="match status" value="1"/>
</dbReference>
<protein>
    <submittedName>
        <fullName evidence="3">Gsr3505 protein</fullName>
    </submittedName>
</protein>
<keyword evidence="4" id="KW-1185">Reference proteome</keyword>
<proteinExistence type="inferred from homology"/>
<dbReference type="RefSeq" id="WP_011143494.1">
    <property type="nucleotide sequence ID" value="NC_005125.1"/>
</dbReference>
<dbReference type="STRING" id="251221.gene:10761017"/>
<reference evidence="3 4" key="2">
    <citation type="journal article" date="2003" name="DNA Res.">
        <title>Complete genome structure of Gloeobacter violaceus PCC 7421, a cyanobacterium that lacks thylakoids (supplement).</title>
        <authorList>
            <person name="Nakamura Y."/>
            <person name="Kaneko T."/>
            <person name="Sato S."/>
            <person name="Mimuro M."/>
            <person name="Miyashita H."/>
            <person name="Tsuchiya T."/>
            <person name="Sasamoto S."/>
            <person name="Watanabe A."/>
            <person name="Kawashima K."/>
            <person name="Kishida Y."/>
            <person name="Kiyokawa C."/>
            <person name="Kohara M."/>
            <person name="Matsumoto M."/>
            <person name="Matsuno A."/>
            <person name="Nakazaki N."/>
            <person name="Shimpo S."/>
            <person name="Takeuchi C."/>
            <person name="Yamada M."/>
            <person name="Tabata S."/>
        </authorList>
    </citation>
    <scope>NUCLEOTIDE SEQUENCE [LARGE SCALE GENOMIC DNA]</scope>
    <source>
        <strain evidence="4">ATCC 29082 / PCC 7421</strain>
    </source>
</reference>
<evidence type="ECO:0000313" key="3">
    <source>
        <dbReference type="EMBL" id="BAC91446.1"/>
    </source>
</evidence>
<dbReference type="OrthoDB" id="532309at2"/>
<dbReference type="PANTHER" id="PTHR33755">
    <property type="entry name" value="TOXIN PARE1-RELATED"/>
    <property type="match status" value="1"/>
</dbReference>
<dbReference type="AlphaFoldDB" id="Q7NFL9"/>
<comment type="similarity">
    <text evidence="1">Belongs to the RelE toxin family.</text>
</comment>
<dbReference type="eggNOG" id="COG3668">
    <property type="taxonomic scope" value="Bacteria"/>
</dbReference>
<accession>Q7NFL9</accession>
<reference evidence="3 4" key="1">
    <citation type="journal article" date="2003" name="DNA Res.">
        <title>Complete genome structure of Gloeobacter violaceus PCC 7421, a cyanobacterium that lacks thylakoids.</title>
        <authorList>
            <person name="Nakamura Y."/>
            <person name="Kaneko T."/>
            <person name="Sato S."/>
            <person name="Mimuro M."/>
            <person name="Miyashita H."/>
            <person name="Tsuchiya T."/>
            <person name="Sasamoto S."/>
            <person name="Watanabe A."/>
            <person name="Kawashima K."/>
            <person name="Kishida Y."/>
            <person name="Kiyokawa C."/>
            <person name="Kohara M."/>
            <person name="Matsumoto M."/>
            <person name="Matsuno A."/>
            <person name="Nakazaki N."/>
            <person name="Shimpo S."/>
            <person name="Takeuchi C."/>
            <person name="Yamada M."/>
            <person name="Tabata S."/>
        </authorList>
    </citation>
    <scope>NUCLEOTIDE SEQUENCE [LARGE SCALE GENOMIC DNA]</scope>
    <source>
        <strain evidence="4">ATCC 29082 / PCC 7421</strain>
    </source>
</reference>
<dbReference type="InterPro" id="IPR007712">
    <property type="entry name" value="RelE/ParE_toxin"/>
</dbReference>
<dbReference type="EnsemblBacteria" id="BAC91446">
    <property type="protein sequence ID" value="BAC91446"/>
    <property type="gene ID" value="BAC91446"/>
</dbReference>
<dbReference type="InterPro" id="IPR035093">
    <property type="entry name" value="RelE/ParE_toxin_dom_sf"/>
</dbReference>
<evidence type="ECO:0000256" key="2">
    <source>
        <dbReference type="ARBA" id="ARBA00022649"/>
    </source>
</evidence>
<dbReference type="HOGENOM" id="CLU_147162_10_1_3"/>
<sequence>MAQVLKTRQAERDIEDIWFYIALEDLQAADRWLEGMSAQAQLVASQPRMGRVRPELGTEIRSFAAGRYVLFYRPLPDGIELVRVLHGARDLDALFGGDL</sequence>
<evidence type="ECO:0000256" key="1">
    <source>
        <dbReference type="ARBA" id="ARBA00006226"/>
    </source>
</evidence>
<dbReference type="Pfam" id="PF05016">
    <property type="entry name" value="ParE_toxin"/>
    <property type="match status" value="1"/>
</dbReference>
<dbReference type="KEGG" id="gvi:gsr3505"/>
<dbReference type="Proteomes" id="UP000000557">
    <property type="component" value="Chromosome"/>
</dbReference>
<dbReference type="InterPro" id="IPR051803">
    <property type="entry name" value="TA_system_RelE-like_toxin"/>
</dbReference>